<feature type="region of interest" description="Disordered" evidence="16">
    <location>
        <begin position="400"/>
        <end position="448"/>
    </location>
</feature>
<evidence type="ECO:0000256" key="10">
    <source>
        <dbReference type="ARBA" id="ARBA00023136"/>
    </source>
</evidence>
<dbReference type="AlphaFoldDB" id="A0A7F8R7R4"/>
<evidence type="ECO:0000259" key="19">
    <source>
        <dbReference type="PROSITE" id="PS50221"/>
    </source>
</evidence>
<evidence type="ECO:0000256" key="8">
    <source>
        <dbReference type="ARBA" id="ARBA00022889"/>
    </source>
</evidence>
<evidence type="ECO:0000256" key="13">
    <source>
        <dbReference type="PROSITE-ProRule" id="PRU00076"/>
    </source>
</evidence>
<dbReference type="FunFam" id="2.60.220.50:FF:000007">
    <property type="entry name" value="Adhesion G protein-coupled receptor E5"/>
    <property type="match status" value="1"/>
</dbReference>
<evidence type="ECO:0000256" key="6">
    <source>
        <dbReference type="ARBA" id="ARBA00022737"/>
    </source>
</evidence>
<evidence type="ECO:0000256" key="4">
    <source>
        <dbReference type="ARBA" id="ARBA00022692"/>
    </source>
</evidence>
<comment type="subcellular location">
    <subcellularLocation>
        <location evidence="1">Cell membrane</location>
        <topology evidence="1">Multi-pass membrane protein</topology>
    </subcellularLocation>
</comment>
<dbReference type="PROSITE" id="PS51860">
    <property type="entry name" value="REM_1"/>
    <property type="match status" value="1"/>
</dbReference>
<keyword evidence="14 15" id="KW-0175">Coiled coil</keyword>
<keyword evidence="21" id="KW-1185">Reference proteome</keyword>
<dbReference type="InterPro" id="IPR000152">
    <property type="entry name" value="EGF-type_Asp/Asn_hydroxyl_site"/>
</dbReference>
<dbReference type="Gene3D" id="1.10.287.160">
    <property type="entry name" value="HR1 repeat"/>
    <property type="match status" value="1"/>
</dbReference>
<evidence type="ECO:0000256" key="16">
    <source>
        <dbReference type="SAM" id="MobiDB-lite"/>
    </source>
</evidence>
<feature type="domain" description="EGF-like" evidence="18">
    <location>
        <begin position="15"/>
        <end position="54"/>
    </location>
</feature>
<dbReference type="OrthoDB" id="1100386at2759"/>
<keyword evidence="7" id="KW-0106">Calcium</keyword>
<keyword evidence="5" id="KW-0732">Signal</keyword>
<dbReference type="GO" id="GO:0031267">
    <property type="term" value="F:small GTPase binding"/>
    <property type="evidence" value="ECO:0007669"/>
    <property type="project" value="InterPro"/>
</dbReference>
<dbReference type="InterPro" id="IPR000832">
    <property type="entry name" value="GPCR_2_secretin-like"/>
</dbReference>
<dbReference type="InterPro" id="IPR000203">
    <property type="entry name" value="GPS"/>
</dbReference>
<dbReference type="InterPro" id="IPR057244">
    <property type="entry name" value="GAIN_B"/>
</dbReference>
<dbReference type="Pfam" id="PF07645">
    <property type="entry name" value="EGF_CA"/>
    <property type="match status" value="1"/>
</dbReference>
<dbReference type="PANTHER" id="PTHR12011">
    <property type="entry name" value="ADHESION G-PROTEIN COUPLED RECEPTOR"/>
    <property type="match status" value="1"/>
</dbReference>
<evidence type="ECO:0000256" key="3">
    <source>
        <dbReference type="ARBA" id="ARBA00022536"/>
    </source>
</evidence>
<dbReference type="Pfam" id="PF02185">
    <property type="entry name" value="HR1"/>
    <property type="match status" value="1"/>
</dbReference>
<evidence type="ECO:0000256" key="9">
    <source>
        <dbReference type="ARBA" id="ARBA00022989"/>
    </source>
</evidence>
<dbReference type="SUPFAM" id="SSF57196">
    <property type="entry name" value="EGF/Laminin"/>
    <property type="match status" value="1"/>
</dbReference>
<feature type="transmembrane region" description="Helical" evidence="17">
    <location>
        <begin position="376"/>
        <end position="393"/>
    </location>
</feature>
<gene>
    <name evidence="22" type="primary">LOC102743504</name>
</gene>
<dbReference type="CDD" id="cd11622">
    <property type="entry name" value="HR1_PKN_1"/>
    <property type="match status" value="1"/>
</dbReference>
<name>A0A7F8R7R4_LEPWE</name>
<keyword evidence="3 13" id="KW-0245">EGF-like domain</keyword>
<accession>A0A7F8R7R4</accession>
<keyword evidence="2" id="KW-1003">Cell membrane</keyword>
<dbReference type="InterPro" id="IPR046338">
    <property type="entry name" value="GAIN_dom_sf"/>
</dbReference>
<dbReference type="Gene3D" id="1.20.1070.10">
    <property type="entry name" value="Rhodopsin 7-helix transmembrane proteins"/>
    <property type="match status" value="1"/>
</dbReference>
<evidence type="ECO:0000256" key="2">
    <source>
        <dbReference type="ARBA" id="ARBA00022475"/>
    </source>
</evidence>
<dbReference type="InterPro" id="IPR049883">
    <property type="entry name" value="NOTCH1_EGF-like"/>
</dbReference>
<feature type="domain" description="REM-1" evidence="20">
    <location>
        <begin position="465"/>
        <end position="540"/>
    </location>
</feature>
<dbReference type="Gene3D" id="2.60.220.50">
    <property type="match status" value="1"/>
</dbReference>
<dbReference type="Pfam" id="PF00002">
    <property type="entry name" value="7tm_2"/>
    <property type="match status" value="1"/>
</dbReference>
<keyword evidence="8" id="KW-0130">Cell adhesion</keyword>
<keyword evidence="4 17" id="KW-0812">Transmembrane</keyword>
<dbReference type="GO" id="GO:0007155">
    <property type="term" value="P:cell adhesion"/>
    <property type="evidence" value="ECO:0007669"/>
    <property type="project" value="UniProtKB-KW"/>
</dbReference>
<keyword evidence="11" id="KW-1015">Disulfide bond</keyword>
<dbReference type="Gene3D" id="2.10.25.10">
    <property type="entry name" value="Laminin"/>
    <property type="match status" value="1"/>
</dbReference>
<organism evidence="21 22">
    <name type="scientific">Leptonychotes weddellii</name>
    <name type="common">Weddell seal</name>
    <name type="synonym">Otaria weddellii</name>
    <dbReference type="NCBI Taxonomy" id="9713"/>
    <lineage>
        <taxon>Eukaryota</taxon>
        <taxon>Metazoa</taxon>
        <taxon>Chordata</taxon>
        <taxon>Craniata</taxon>
        <taxon>Vertebrata</taxon>
        <taxon>Euteleostomi</taxon>
        <taxon>Mammalia</taxon>
        <taxon>Eutheria</taxon>
        <taxon>Laurasiatheria</taxon>
        <taxon>Carnivora</taxon>
        <taxon>Caniformia</taxon>
        <taxon>Pinnipedia</taxon>
        <taxon>Phocidae</taxon>
        <taxon>Monachinae</taxon>
        <taxon>Lobodontini</taxon>
        <taxon>Leptonychotes</taxon>
    </lineage>
</organism>
<evidence type="ECO:0000256" key="1">
    <source>
        <dbReference type="ARBA" id="ARBA00004651"/>
    </source>
</evidence>
<dbReference type="SMART" id="SM00179">
    <property type="entry name" value="EGF_CA"/>
    <property type="match status" value="1"/>
</dbReference>
<dbReference type="FunFam" id="2.10.25.10:FF:000269">
    <property type="entry name" value="Adhesion G protein-coupled receptor E2"/>
    <property type="match status" value="1"/>
</dbReference>
<dbReference type="GO" id="GO:0005509">
    <property type="term" value="F:calcium ion binding"/>
    <property type="evidence" value="ECO:0007669"/>
    <property type="project" value="InterPro"/>
</dbReference>
<dbReference type="GeneID" id="102743504"/>
<dbReference type="SUPFAM" id="SSF46585">
    <property type="entry name" value="HR1 repeat"/>
    <property type="match status" value="1"/>
</dbReference>
<dbReference type="KEGG" id="lww:102743504"/>
<reference evidence="22" key="1">
    <citation type="submission" date="2025-08" db="UniProtKB">
        <authorList>
            <consortium name="RefSeq"/>
        </authorList>
    </citation>
    <scope>IDENTIFICATION</scope>
    <source>
        <tissue evidence="22">Liver</tissue>
    </source>
</reference>
<dbReference type="InterPro" id="IPR003056">
    <property type="entry name" value="GPCR_2_ADGRE2_ADGRE5"/>
</dbReference>
<keyword evidence="6" id="KW-0677">Repeat</keyword>
<dbReference type="SMART" id="SM00181">
    <property type="entry name" value="EGF"/>
    <property type="match status" value="1"/>
</dbReference>
<feature type="domain" description="GAIN-B" evidence="19">
    <location>
        <begin position="155"/>
        <end position="335"/>
    </location>
</feature>
<evidence type="ECO:0000256" key="14">
    <source>
        <dbReference type="PROSITE-ProRule" id="PRU01207"/>
    </source>
</evidence>
<dbReference type="RefSeq" id="XP_030889201.1">
    <property type="nucleotide sequence ID" value="XM_031033341.1"/>
</dbReference>
<evidence type="ECO:0000259" key="18">
    <source>
        <dbReference type="PROSITE" id="PS50026"/>
    </source>
</evidence>
<keyword evidence="10 17" id="KW-0472">Membrane</keyword>
<protein>
    <submittedName>
        <fullName evidence="22">CD97 antigen-like</fullName>
    </submittedName>
</protein>
<evidence type="ECO:0000313" key="22">
    <source>
        <dbReference type="RefSeq" id="XP_030889201.1"/>
    </source>
</evidence>
<evidence type="ECO:0000256" key="5">
    <source>
        <dbReference type="ARBA" id="ARBA00022729"/>
    </source>
</evidence>
<evidence type="ECO:0000256" key="15">
    <source>
        <dbReference type="SAM" id="Coils"/>
    </source>
</evidence>
<evidence type="ECO:0000313" key="21">
    <source>
        <dbReference type="Proteomes" id="UP000245341"/>
    </source>
</evidence>
<dbReference type="PROSITE" id="PS00010">
    <property type="entry name" value="ASX_HYDROXYL"/>
    <property type="match status" value="1"/>
</dbReference>
<comment type="caution">
    <text evidence="13">Lacks conserved residue(s) required for the propagation of feature annotation.</text>
</comment>
<feature type="transmembrane region" description="Helical" evidence="17">
    <location>
        <begin position="345"/>
        <end position="364"/>
    </location>
</feature>
<keyword evidence="12" id="KW-0325">Glycoprotein</keyword>
<dbReference type="InterPro" id="IPR000742">
    <property type="entry name" value="EGF"/>
</dbReference>
<dbReference type="GO" id="GO:0004930">
    <property type="term" value="F:G protein-coupled receptor activity"/>
    <property type="evidence" value="ECO:0007669"/>
    <property type="project" value="InterPro"/>
</dbReference>
<dbReference type="InterPro" id="IPR011072">
    <property type="entry name" value="HR1_rho-bd"/>
</dbReference>
<dbReference type="SMART" id="SM00303">
    <property type="entry name" value="GPS"/>
    <property type="match status" value="1"/>
</dbReference>
<evidence type="ECO:0000259" key="20">
    <source>
        <dbReference type="PROSITE" id="PS51860"/>
    </source>
</evidence>
<feature type="coiled-coil region" evidence="15">
    <location>
        <begin position="472"/>
        <end position="499"/>
    </location>
</feature>
<dbReference type="PANTHER" id="PTHR12011:SF348">
    <property type="entry name" value="ADHESION G PROTEIN-COUPLED RECEPTOR E5"/>
    <property type="match status" value="1"/>
</dbReference>
<sequence>MEGQGVLIPIFVSPDVDECSSEQPMCHESTVCINTVGSYKCRCRRGWEPKPGFQNRQPNTTCEEMSFPTWTPPPGIKSQSMSHFFERVQELHRDFKPALAQDTMQDLIKSVDEMLEAPRDLETLPLPERHLMATHFLLGYEAVLRTLAKAMPGASFTYLSPSNTELSLMIQERGEGNITMGQSHARMLLDWAVATRARDSGPTVMGILSSCNMQKLLANASLELEPEKKVQLNKIHQSPFRGAEPRLLSAVNLVFLSNTNTEKLDSPVTFAFSHLPETPGPRQELICAFWKSDGNSSGHWAMTGCQTLGTRNGSTTCRCNHLSSFAILMAHYDIEDQKLALITKLGLVLSLVCLLLCILTFLLVRPIQGSRTTVHLHLCICLFVGSAIFLAGIENEGGQVRSGPVEGPTLTRALGRRGPGEGETRPLPGLGEDKPGRHGAPAPAPLQSEPRSWSLLEQLGLAGADLAAPGVQQQLELERERLRREIRKELKLKEGAENLRRATTDLGRSLGPVELLLRGSSRRLDLLHQQLQELHAHVVLPDPAAAAQGRHTGS</sequence>
<dbReference type="Pfam" id="PF01825">
    <property type="entry name" value="GPS"/>
    <property type="match status" value="1"/>
</dbReference>
<dbReference type="InterPro" id="IPR036274">
    <property type="entry name" value="HR1_rpt_sf"/>
</dbReference>
<dbReference type="Proteomes" id="UP000245341">
    <property type="component" value="Unplaced"/>
</dbReference>
<dbReference type="GO" id="GO:0007189">
    <property type="term" value="P:adenylate cyclase-activating G protein-coupled receptor signaling pathway"/>
    <property type="evidence" value="ECO:0007669"/>
    <property type="project" value="TreeGrafter"/>
</dbReference>
<dbReference type="InterPro" id="IPR018097">
    <property type="entry name" value="EGF_Ca-bd_CS"/>
</dbReference>
<evidence type="ECO:0000256" key="11">
    <source>
        <dbReference type="ARBA" id="ARBA00023157"/>
    </source>
</evidence>
<evidence type="ECO:0000256" key="12">
    <source>
        <dbReference type="ARBA" id="ARBA00023180"/>
    </source>
</evidence>
<dbReference type="PROSITE" id="PS50026">
    <property type="entry name" value="EGF_3"/>
    <property type="match status" value="1"/>
</dbReference>
<dbReference type="SMART" id="SM00742">
    <property type="entry name" value="Hr1"/>
    <property type="match status" value="1"/>
</dbReference>
<dbReference type="FunFam" id="1.10.287.160:FF:000002">
    <property type="entry name" value="Putative serine/threonine-protein kinase N2"/>
    <property type="match status" value="1"/>
</dbReference>
<dbReference type="InterPro" id="IPR001881">
    <property type="entry name" value="EGF-like_Ca-bd_dom"/>
</dbReference>
<keyword evidence="9 17" id="KW-1133">Transmembrane helix</keyword>
<dbReference type="PRINTS" id="PR01278">
    <property type="entry name" value="CD97PROTEIN"/>
</dbReference>
<dbReference type="GO" id="GO:0004674">
    <property type="term" value="F:protein serine/threonine kinase activity"/>
    <property type="evidence" value="ECO:0007669"/>
    <property type="project" value="InterPro"/>
</dbReference>
<dbReference type="PROSITE" id="PS50221">
    <property type="entry name" value="GAIN_B"/>
    <property type="match status" value="1"/>
</dbReference>
<proteinExistence type="predicted"/>
<dbReference type="CDD" id="cd00054">
    <property type="entry name" value="EGF_CA"/>
    <property type="match status" value="1"/>
</dbReference>
<dbReference type="InterPro" id="IPR037313">
    <property type="entry name" value="PKN_HR1_1"/>
</dbReference>
<dbReference type="PROSITE" id="PS01187">
    <property type="entry name" value="EGF_CA"/>
    <property type="match status" value="1"/>
</dbReference>
<evidence type="ECO:0000256" key="17">
    <source>
        <dbReference type="SAM" id="Phobius"/>
    </source>
</evidence>
<dbReference type="GO" id="GO:0005886">
    <property type="term" value="C:plasma membrane"/>
    <property type="evidence" value="ECO:0007669"/>
    <property type="project" value="UniProtKB-SubCell"/>
</dbReference>
<evidence type="ECO:0000256" key="7">
    <source>
        <dbReference type="ARBA" id="ARBA00022837"/>
    </source>
</evidence>